<sequence>MVKKPLVDYQTFLIGRKPALYGNTGSPTFMKNLHLFEHYPCVTENIDIFDGEDFYLFFQNEELKETFLSKLRDVKPRSPEFHRLLGVTLGYPPLAAQFFAECHRLEEEKHIDEYERLFKQKVFFYYSGIRCNGHVNDLVENSVWLWERYYIEDEPFKVGMIEDNIVRLYEVKPYDFDELERVKQRKLDLITKKETTL</sequence>
<name>A0AA46ADB6_9BACL</name>
<dbReference type="AlphaFoldDB" id="A0AA46ADB6"/>
<keyword evidence="2" id="KW-1185">Reference proteome</keyword>
<organism evidence="1 2">
    <name type="scientific">Laceyella tengchongensis</name>
    <dbReference type="NCBI Taxonomy" id="574699"/>
    <lineage>
        <taxon>Bacteria</taxon>
        <taxon>Bacillati</taxon>
        <taxon>Bacillota</taxon>
        <taxon>Bacilli</taxon>
        <taxon>Bacillales</taxon>
        <taxon>Thermoactinomycetaceae</taxon>
        <taxon>Laceyella</taxon>
    </lineage>
</organism>
<reference evidence="1" key="1">
    <citation type="submission" date="2017-05" db="EMBL/GenBank/DDBJ databases">
        <authorList>
            <person name="Varghese N."/>
            <person name="Submissions S."/>
        </authorList>
    </citation>
    <scope>NUCLEOTIDE SEQUENCE</scope>
    <source>
        <strain evidence="1">DSM 45262</strain>
    </source>
</reference>
<evidence type="ECO:0000313" key="2">
    <source>
        <dbReference type="Proteomes" id="UP001157946"/>
    </source>
</evidence>
<protein>
    <submittedName>
        <fullName evidence="1">Uncharacterized protein</fullName>
    </submittedName>
</protein>
<proteinExistence type="predicted"/>
<dbReference type="EMBL" id="FXTU01000001">
    <property type="protein sequence ID" value="SMP03853.1"/>
    <property type="molecule type" value="Genomic_DNA"/>
</dbReference>
<gene>
    <name evidence="1" type="ORF">SAMN06265361_101492</name>
</gene>
<comment type="caution">
    <text evidence="1">The sequence shown here is derived from an EMBL/GenBank/DDBJ whole genome shotgun (WGS) entry which is preliminary data.</text>
</comment>
<dbReference type="Proteomes" id="UP001157946">
    <property type="component" value="Unassembled WGS sequence"/>
</dbReference>
<accession>A0AA46ADB6</accession>
<evidence type="ECO:0000313" key="1">
    <source>
        <dbReference type="EMBL" id="SMP03853.1"/>
    </source>
</evidence>